<dbReference type="UniPathway" id="UPA00049">
    <property type="reaction ID" value="UER00062"/>
</dbReference>
<dbReference type="PATRIC" id="fig|1348663.4.peg.2840"/>
<dbReference type="EMBL" id="JNBY01000085">
    <property type="protein sequence ID" value="KDN85372.1"/>
    <property type="molecule type" value="Genomic_DNA"/>
</dbReference>
<comment type="pathway">
    <text evidence="4 12">Amino-acid biosynthesis; L-leucine biosynthesis; L-leucine from 3-methyl-2-oxobutanoate: step 4/4.</text>
</comment>
<dbReference type="HOGENOM" id="CLU_020844_3_1_11"/>
<reference evidence="13 14" key="1">
    <citation type="submission" date="2014-05" db="EMBL/GenBank/DDBJ databases">
        <title>Draft Genome Sequence of Kitasatospora cheerisanensis KCTC 2395.</title>
        <authorList>
            <person name="Nam D.H."/>
        </authorList>
    </citation>
    <scope>NUCLEOTIDE SEQUENCE [LARGE SCALE GENOMIC DNA]</scope>
    <source>
        <strain evidence="13 14">KCTC 2395</strain>
    </source>
</reference>
<dbReference type="Gene3D" id="3.30.470.10">
    <property type="match status" value="1"/>
</dbReference>
<dbReference type="PANTHER" id="PTHR42743">
    <property type="entry name" value="AMINO-ACID AMINOTRANSFERASE"/>
    <property type="match status" value="1"/>
</dbReference>
<dbReference type="GO" id="GO:0052654">
    <property type="term" value="F:L-leucine-2-oxoglutarate transaminase activity"/>
    <property type="evidence" value="ECO:0007669"/>
    <property type="project" value="RHEA"/>
</dbReference>
<organism evidence="13 14">
    <name type="scientific">Kitasatospora cheerisanensis KCTC 2395</name>
    <dbReference type="NCBI Taxonomy" id="1348663"/>
    <lineage>
        <taxon>Bacteria</taxon>
        <taxon>Bacillati</taxon>
        <taxon>Actinomycetota</taxon>
        <taxon>Actinomycetes</taxon>
        <taxon>Kitasatosporales</taxon>
        <taxon>Streptomycetaceae</taxon>
        <taxon>Kitasatospora</taxon>
    </lineage>
</organism>
<dbReference type="GO" id="GO:0009099">
    <property type="term" value="P:L-valine biosynthetic process"/>
    <property type="evidence" value="ECO:0007669"/>
    <property type="project" value="UniProtKB-UniPathway"/>
</dbReference>
<comment type="caution">
    <text evidence="13">The sequence shown here is derived from an EMBL/GenBank/DDBJ whole genome shotgun (WGS) entry which is preliminary data.</text>
</comment>
<proteinExistence type="inferred from homology"/>
<dbReference type="Proteomes" id="UP000027178">
    <property type="component" value="Unassembled WGS sequence"/>
</dbReference>
<dbReference type="NCBIfam" id="TIGR01122">
    <property type="entry name" value="ilvE_I"/>
    <property type="match status" value="1"/>
</dbReference>
<evidence type="ECO:0000256" key="9">
    <source>
        <dbReference type="ARBA" id="ARBA00048212"/>
    </source>
</evidence>
<comment type="catalytic activity">
    <reaction evidence="9 12">
        <text>L-valine + 2-oxoglutarate = 3-methyl-2-oxobutanoate + L-glutamate</text>
        <dbReference type="Rhea" id="RHEA:24813"/>
        <dbReference type="ChEBI" id="CHEBI:11851"/>
        <dbReference type="ChEBI" id="CHEBI:16810"/>
        <dbReference type="ChEBI" id="CHEBI:29985"/>
        <dbReference type="ChEBI" id="CHEBI:57762"/>
        <dbReference type="EC" id="2.6.1.42"/>
    </reaction>
</comment>
<keyword evidence="12" id="KW-0028">Amino-acid biosynthesis</keyword>
<dbReference type="InterPro" id="IPR005785">
    <property type="entry name" value="B_amino_transI"/>
</dbReference>
<dbReference type="GO" id="GO:0009098">
    <property type="term" value="P:L-leucine biosynthetic process"/>
    <property type="evidence" value="ECO:0007669"/>
    <property type="project" value="UniProtKB-UniPathway"/>
</dbReference>
<dbReference type="UniPathway" id="UPA00048">
    <property type="reaction ID" value="UER00073"/>
</dbReference>
<evidence type="ECO:0000256" key="8">
    <source>
        <dbReference type="ARBA" id="ARBA00022898"/>
    </source>
</evidence>
<keyword evidence="6 12" id="KW-0032">Aminotransferase</keyword>
<comment type="pathway">
    <text evidence="3 12">Amino-acid biosynthesis; L-valine biosynthesis; L-valine from pyruvate: step 4/4.</text>
</comment>
<protein>
    <recommendedName>
        <fullName evidence="12">Branched-chain-amino-acid aminotransferase</fullName>
        <shortName evidence="12">BCAT</shortName>
        <ecNumber evidence="12">2.6.1.42</ecNumber>
    </recommendedName>
</protein>
<dbReference type="Pfam" id="PF01063">
    <property type="entry name" value="Aminotran_4"/>
    <property type="match status" value="1"/>
</dbReference>
<dbReference type="GO" id="GO:0009097">
    <property type="term" value="P:isoleucine biosynthetic process"/>
    <property type="evidence" value="ECO:0007669"/>
    <property type="project" value="UniProtKB-UniPathway"/>
</dbReference>
<dbReference type="UniPathway" id="UPA00047">
    <property type="reaction ID" value="UER00058"/>
</dbReference>
<dbReference type="InterPro" id="IPR043131">
    <property type="entry name" value="BCAT-like_N"/>
</dbReference>
<dbReference type="InterPro" id="IPR043132">
    <property type="entry name" value="BCAT-like_C"/>
</dbReference>
<evidence type="ECO:0000256" key="11">
    <source>
        <dbReference type="ARBA" id="ARBA00049229"/>
    </source>
</evidence>
<evidence type="ECO:0000313" key="14">
    <source>
        <dbReference type="Proteomes" id="UP000027178"/>
    </source>
</evidence>
<evidence type="ECO:0000256" key="10">
    <source>
        <dbReference type="ARBA" id="ARBA00048798"/>
    </source>
</evidence>
<dbReference type="AlphaFoldDB" id="A0A066YVV4"/>
<keyword evidence="14" id="KW-1185">Reference proteome</keyword>
<dbReference type="PANTHER" id="PTHR42743:SF11">
    <property type="entry name" value="AMINODEOXYCHORISMATE LYASE"/>
    <property type="match status" value="1"/>
</dbReference>
<gene>
    <name evidence="12" type="primary">ilvE</name>
    <name evidence="13" type="ORF">KCH_29530</name>
</gene>
<accession>A0A066YVV4</accession>
<dbReference type="eggNOG" id="COG0115">
    <property type="taxonomic scope" value="Bacteria"/>
</dbReference>
<evidence type="ECO:0000256" key="7">
    <source>
        <dbReference type="ARBA" id="ARBA00022679"/>
    </source>
</evidence>
<dbReference type="EC" id="2.6.1.42" evidence="12"/>
<dbReference type="GO" id="GO:0052655">
    <property type="term" value="F:L-valine-2-oxoglutarate transaminase activity"/>
    <property type="evidence" value="ECO:0007669"/>
    <property type="project" value="RHEA"/>
</dbReference>
<comment type="similarity">
    <text evidence="5 12">Belongs to the class-IV pyridoxal-phosphate-dependent aminotransferase family.</text>
</comment>
<evidence type="ECO:0000256" key="5">
    <source>
        <dbReference type="ARBA" id="ARBA00009320"/>
    </source>
</evidence>
<dbReference type="NCBIfam" id="NF005146">
    <property type="entry name" value="PRK06606.1"/>
    <property type="match status" value="1"/>
</dbReference>
<keyword evidence="8 12" id="KW-0663">Pyridoxal phosphate</keyword>
<comment type="cofactor">
    <cofactor evidence="1 12">
        <name>pyridoxal 5'-phosphate</name>
        <dbReference type="ChEBI" id="CHEBI:597326"/>
    </cofactor>
</comment>
<evidence type="ECO:0000313" key="13">
    <source>
        <dbReference type="EMBL" id="KDN85372.1"/>
    </source>
</evidence>
<dbReference type="GO" id="GO:0052656">
    <property type="term" value="F:L-isoleucine-2-oxoglutarate transaminase activity"/>
    <property type="evidence" value="ECO:0007669"/>
    <property type="project" value="RHEA"/>
</dbReference>
<evidence type="ECO:0000256" key="1">
    <source>
        <dbReference type="ARBA" id="ARBA00001933"/>
    </source>
</evidence>
<dbReference type="InterPro" id="IPR050571">
    <property type="entry name" value="Class-IV_PLP-Dep_Aminotrnsfr"/>
</dbReference>
<keyword evidence="7 12" id="KW-0808">Transferase</keyword>
<dbReference type="InterPro" id="IPR001544">
    <property type="entry name" value="Aminotrans_IV"/>
</dbReference>
<comment type="catalytic activity">
    <reaction evidence="11 12">
        <text>L-leucine + 2-oxoglutarate = 4-methyl-2-oxopentanoate + L-glutamate</text>
        <dbReference type="Rhea" id="RHEA:18321"/>
        <dbReference type="ChEBI" id="CHEBI:16810"/>
        <dbReference type="ChEBI" id="CHEBI:17865"/>
        <dbReference type="ChEBI" id="CHEBI:29985"/>
        <dbReference type="ChEBI" id="CHEBI:57427"/>
        <dbReference type="EC" id="2.6.1.42"/>
    </reaction>
</comment>
<evidence type="ECO:0000256" key="6">
    <source>
        <dbReference type="ARBA" id="ARBA00022576"/>
    </source>
</evidence>
<dbReference type="FunFam" id="3.20.10.10:FF:000002">
    <property type="entry name" value="D-alanine aminotransferase"/>
    <property type="match status" value="1"/>
</dbReference>
<dbReference type="InterPro" id="IPR036038">
    <property type="entry name" value="Aminotransferase-like"/>
</dbReference>
<comment type="pathway">
    <text evidence="2 12">Amino-acid biosynthesis; L-isoleucine biosynthesis; L-isoleucine from 2-oxobutanoate: step 4/4.</text>
</comment>
<comment type="function">
    <text evidence="12">Acts on leucine, isoleucine and valine.</text>
</comment>
<dbReference type="Gene3D" id="3.20.10.10">
    <property type="entry name" value="D-amino Acid Aminotransferase, subunit A, domain 2"/>
    <property type="match status" value="1"/>
</dbReference>
<name>A0A066YVV4_9ACTN</name>
<evidence type="ECO:0000256" key="4">
    <source>
        <dbReference type="ARBA" id="ARBA00005072"/>
    </source>
</evidence>
<sequence>MGGMAIPESSVIWFDGALVPWQEARVHVLTHALHYGTGVLEGTRVFDTADGPMVFRLDEHLARLDRSARMLRIELPYRQDELAAATVALVAANGHRECYLRHLAFLGYGSMGLDMRHSPTSVSIASWEWPAYLPAGRGLRLTTSSWRRTDPNSVPPAAKATGPYLNSALARREATEAGYDEALLLAPDGTVSECSSENVFAVRGGVLRTTPASAGALEGITQDTVLTLARDLGVEVRVEPLLRSDLYAADELFVSGTAAGVVPVASLDNRELPSGEGELTKLLGRAYRAAVLGEDARYRHWLTPVHSS</sequence>
<comment type="catalytic activity">
    <reaction evidence="10 12">
        <text>L-isoleucine + 2-oxoglutarate = (S)-3-methyl-2-oxopentanoate + L-glutamate</text>
        <dbReference type="Rhea" id="RHEA:24801"/>
        <dbReference type="ChEBI" id="CHEBI:16810"/>
        <dbReference type="ChEBI" id="CHEBI:29985"/>
        <dbReference type="ChEBI" id="CHEBI:35146"/>
        <dbReference type="ChEBI" id="CHEBI:58045"/>
        <dbReference type="EC" id="2.6.1.42"/>
    </reaction>
</comment>
<dbReference type="SUPFAM" id="SSF56752">
    <property type="entry name" value="D-aminoacid aminotransferase-like PLP-dependent enzymes"/>
    <property type="match status" value="1"/>
</dbReference>
<evidence type="ECO:0000256" key="3">
    <source>
        <dbReference type="ARBA" id="ARBA00004931"/>
    </source>
</evidence>
<evidence type="ECO:0000256" key="2">
    <source>
        <dbReference type="ARBA" id="ARBA00004824"/>
    </source>
</evidence>
<evidence type="ECO:0000256" key="12">
    <source>
        <dbReference type="RuleBase" id="RU364094"/>
    </source>
</evidence>
<keyword evidence="12" id="KW-0100">Branched-chain amino acid biosynthesis</keyword>